<evidence type="ECO:0000259" key="6">
    <source>
        <dbReference type="PROSITE" id="PS51898"/>
    </source>
</evidence>
<keyword evidence="3 5" id="KW-0238">DNA-binding</keyword>
<dbReference type="InterPro" id="IPR010998">
    <property type="entry name" value="Integrase_recombinase_N"/>
</dbReference>
<proteinExistence type="inferred from homology"/>
<evidence type="ECO:0000256" key="1">
    <source>
        <dbReference type="ARBA" id="ARBA00008857"/>
    </source>
</evidence>
<feature type="domain" description="Core-binding (CB)" evidence="7">
    <location>
        <begin position="144"/>
        <end position="232"/>
    </location>
</feature>
<accession>A0ABW2MT49</accession>
<evidence type="ECO:0000313" key="8">
    <source>
        <dbReference type="EMBL" id="MFC7356687.1"/>
    </source>
</evidence>
<keyword evidence="9" id="KW-1185">Reference proteome</keyword>
<dbReference type="SUPFAM" id="SSF56349">
    <property type="entry name" value="DNA breaking-rejoining enzymes"/>
    <property type="match status" value="1"/>
</dbReference>
<dbReference type="Proteomes" id="UP001596415">
    <property type="component" value="Unassembled WGS sequence"/>
</dbReference>
<gene>
    <name evidence="8" type="ORF">ACFQO1_03235</name>
</gene>
<dbReference type="InterPro" id="IPR011010">
    <property type="entry name" value="DNA_brk_join_enz"/>
</dbReference>
<dbReference type="PANTHER" id="PTHR30349">
    <property type="entry name" value="PHAGE INTEGRASE-RELATED"/>
    <property type="match status" value="1"/>
</dbReference>
<dbReference type="EMBL" id="JBHTBN010000001">
    <property type="protein sequence ID" value="MFC7356687.1"/>
    <property type="molecule type" value="Genomic_DNA"/>
</dbReference>
<dbReference type="Gene3D" id="1.10.150.130">
    <property type="match status" value="1"/>
</dbReference>
<dbReference type="PROSITE" id="PS51898">
    <property type="entry name" value="TYR_RECOMBINASE"/>
    <property type="match status" value="1"/>
</dbReference>
<keyword evidence="4" id="KW-0233">DNA recombination</keyword>
<evidence type="ECO:0000256" key="5">
    <source>
        <dbReference type="PROSITE-ProRule" id="PRU01248"/>
    </source>
</evidence>
<feature type="domain" description="Tyr recombinase" evidence="6">
    <location>
        <begin position="253"/>
        <end position="441"/>
    </location>
</feature>
<dbReference type="RefSeq" id="WP_380216534.1">
    <property type="nucleotide sequence ID" value="NZ_JBHTBN010000001.1"/>
</dbReference>
<organism evidence="8 9">
    <name type="scientific">Jejudonia soesokkakensis</name>
    <dbReference type="NCBI Taxonomy" id="1323432"/>
    <lineage>
        <taxon>Bacteria</taxon>
        <taxon>Pseudomonadati</taxon>
        <taxon>Bacteroidota</taxon>
        <taxon>Flavobacteriia</taxon>
        <taxon>Flavobacteriales</taxon>
        <taxon>Flavobacteriaceae</taxon>
        <taxon>Jejudonia</taxon>
    </lineage>
</organism>
<dbReference type="Gene3D" id="1.10.443.10">
    <property type="entry name" value="Intergrase catalytic core"/>
    <property type="match status" value="1"/>
</dbReference>
<keyword evidence="2" id="KW-0229">DNA integration</keyword>
<evidence type="ECO:0000256" key="4">
    <source>
        <dbReference type="ARBA" id="ARBA00023172"/>
    </source>
</evidence>
<protein>
    <submittedName>
        <fullName evidence="8">Tyrosine-type recombinase/integrase</fullName>
    </submittedName>
</protein>
<dbReference type="PANTHER" id="PTHR30349:SF41">
    <property type="entry name" value="INTEGRASE_RECOMBINASE PROTEIN MJ0367-RELATED"/>
    <property type="match status" value="1"/>
</dbReference>
<evidence type="ECO:0000256" key="3">
    <source>
        <dbReference type="ARBA" id="ARBA00023125"/>
    </source>
</evidence>
<evidence type="ECO:0000313" key="9">
    <source>
        <dbReference type="Proteomes" id="UP001596415"/>
    </source>
</evidence>
<comment type="caution">
    <text evidence="8">The sequence shown here is derived from an EMBL/GenBank/DDBJ whole genome shotgun (WGS) entry which is preliminary data.</text>
</comment>
<comment type="similarity">
    <text evidence="1">Belongs to the 'phage' integrase family.</text>
</comment>
<dbReference type="InterPro" id="IPR013762">
    <property type="entry name" value="Integrase-like_cat_sf"/>
</dbReference>
<reference evidence="9" key="1">
    <citation type="journal article" date="2019" name="Int. J. Syst. Evol. Microbiol.">
        <title>The Global Catalogue of Microorganisms (GCM) 10K type strain sequencing project: providing services to taxonomists for standard genome sequencing and annotation.</title>
        <authorList>
            <consortium name="The Broad Institute Genomics Platform"/>
            <consortium name="The Broad Institute Genome Sequencing Center for Infectious Disease"/>
            <person name="Wu L."/>
            <person name="Ma J."/>
        </authorList>
    </citation>
    <scope>NUCLEOTIDE SEQUENCE [LARGE SCALE GENOMIC DNA]</scope>
    <source>
        <strain evidence="9">CGMCC 1.16306</strain>
    </source>
</reference>
<dbReference type="InterPro" id="IPR002104">
    <property type="entry name" value="Integrase_catalytic"/>
</dbReference>
<evidence type="ECO:0000256" key="2">
    <source>
        <dbReference type="ARBA" id="ARBA00022908"/>
    </source>
</evidence>
<dbReference type="InterPro" id="IPR044068">
    <property type="entry name" value="CB"/>
</dbReference>
<evidence type="ECO:0000259" key="7">
    <source>
        <dbReference type="PROSITE" id="PS51900"/>
    </source>
</evidence>
<dbReference type="InterPro" id="IPR050090">
    <property type="entry name" value="Tyrosine_recombinase_XerCD"/>
</dbReference>
<name>A0ABW2MT49_9FLAO</name>
<sequence length="443" mass="51909">MLTLNEFIILEHRNEHDLEHNINYSIPKIYDANGDLSKRWYVYFSYRNPITGKLTRQKNVYGTVNKLKNREDRLTLLTAYRKCLLRLLKKGYSPYEDNKELHKNLTKEKTTAAIVTPSIAHQKTMQSTTNAENNTIYTHATSQIAIPKVADAFKIALGLKSHSVSKRTLDDYTSTTNNFIKWLKKNHKEVVYIDQISKKILLDYLNSVLSRSSARNRNNYRINLSSVFQVLKDNDYVKENYLKDISTLRSIPKRNRGYLEQEQEKIFRYLENRDPLLLLYIKFISFAFLRPVEVCRLKVGDIDLENNIIRFKAKNKPYKTKILPQLLIDALPDLSIYDKDSILFTPEGLGISWDATVESRRDHFSKRYKQVVKNHFGFDENYGLYSFRHTYITKVYKNLRQNMTPFAAKSSLMLITGHTTMTALEKYLRTIDAEMPADYSDML</sequence>
<dbReference type="PROSITE" id="PS51900">
    <property type="entry name" value="CB"/>
    <property type="match status" value="1"/>
</dbReference>